<reference evidence="2" key="1">
    <citation type="submission" date="2009-01" db="EMBL/GenBank/DDBJ databases">
        <title>Complete sequence of Anaeromyxobacter dehalogenans 2CP-1.</title>
        <authorList>
            <consortium name="US DOE Joint Genome Institute"/>
            <person name="Lucas S."/>
            <person name="Copeland A."/>
            <person name="Lapidus A."/>
            <person name="Glavina del Rio T."/>
            <person name="Dalin E."/>
            <person name="Tice H."/>
            <person name="Bruce D."/>
            <person name="Goodwin L."/>
            <person name="Pitluck S."/>
            <person name="Saunders E."/>
            <person name="Brettin T."/>
            <person name="Detter J.C."/>
            <person name="Han C."/>
            <person name="Larimer F."/>
            <person name="Land M."/>
            <person name="Hauser L."/>
            <person name="Kyrpides N."/>
            <person name="Ovchinnikova G."/>
            <person name="Beliaev A.S."/>
            <person name="Richardson P."/>
        </authorList>
    </citation>
    <scope>NUCLEOTIDE SEQUENCE</scope>
    <source>
        <strain evidence="2">2CP-1</strain>
    </source>
</reference>
<keyword evidence="1" id="KW-0812">Transmembrane</keyword>
<feature type="transmembrane region" description="Helical" evidence="1">
    <location>
        <begin position="51"/>
        <end position="72"/>
    </location>
</feature>
<feature type="transmembrane region" description="Helical" evidence="1">
    <location>
        <begin position="78"/>
        <end position="102"/>
    </location>
</feature>
<dbReference type="HOGENOM" id="CLU_1648603_0_0_7"/>
<dbReference type="KEGG" id="acp:A2cp1_3390"/>
<dbReference type="Proteomes" id="UP000007089">
    <property type="component" value="Chromosome"/>
</dbReference>
<evidence type="ECO:0000313" key="2">
    <source>
        <dbReference type="EMBL" id="ACL66722.1"/>
    </source>
</evidence>
<keyword evidence="1" id="KW-1133">Transmembrane helix</keyword>
<organism evidence="2 3">
    <name type="scientific">Anaeromyxobacter dehalogenans (strain ATCC BAA-258 / DSM 21875 / 2CP-1)</name>
    <dbReference type="NCBI Taxonomy" id="455488"/>
    <lineage>
        <taxon>Bacteria</taxon>
        <taxon>Pseudomonadati</taxon>
        <taxon>Myxococcota</taxon>
        <taxon>Myxococcia</taxon>
        <taxon>Myxococcales</taxon>
        <taxon>Cystobacterineae</taxon>
        <taxon>Anaeromyxobacteraceae</taxon>
        <taxon>Anaeromyxobacter</taxon>
    </lineage>
</organism>
<feature type="transmembrane region" description="Helical" evidence="1">
    <location>
        <begin position="6"/>
        <end position="30"/>
    </location>
</feature>
<protein>
    <submittedName>
        <fullName evidence="2">Uncharacterized protein</fullName>
    </submittedName>
</protein>
<dbReference type="AlphaFoldDB" id="B8JHL0"/>
<dbReference type="RefSeq" id="WP_015934531.1">
    <property type="nucleotide sequence ID" value="NC_011891.1"/>
</dbReference>
<evidence type="ECO:0000256" key="1">
    <source>
        <dbReference type="SAM" id="Phobius"/>
    </source>
</evidence>
<name>B8JHL0_ANAD2</name>
<evidence type="ECO:0000313" key="3">
    <source>
        <dbReference type="Proteomes" id="UP000007089"/>
    </source>
</evidence>
<keyword evidence="3" id="KW-1185">Reference proteome</keyword>
<accession>B8JHL0</accession>
<dbReference type="EMBL" id="CP001359">
    <property type="protein sequence ID" value="ACL66722.1"/>
    <property type="molecule type" value="Genomic_DNA"/>
</dbReference>
<gene>
    <name evidence="2" type="ordered locus">A2cp1_3390</name>
</gene>
<sequence length="160" mass="17256">MSVGSWLLWGFVGTVVLTTVMSASQGLRLTRMNLPYMLGTMLTPSRDRAKLLGFGVHLVNGWLFSLLYVAAFEAWGRASVWLGAAIGLVHAAFVLTAGMRILPGLHPRMASEEQGPDVTRQLEPPGFLALNYGVRTPITTVAAHLVFGGILGAFYRVMPG</sequence>
<proteinExistence type="predicted"/>
<keyword evidence="1" id="KW-0472">Membrane</keyword>